<sequence>MSSPLDALKEKRNKRKANLVFKEPKVSLESSHQQKEEVPEDLLNAPVHSEREAPISEETKVIDESLNHNDFNLIDVLENVGATDHNLDEKKTVKINDELAHTFYSKEDLLSLQNKTGISILNSSEKLESKMKKIFVFNAYCDYFTELYKEIMTKLSEQKSTEYLFLLFKKRKEEIFENFVSKNNNNMAFRNVIIHLFMIAQLSNDNQLSTEDGMIWFNGIVSNEYTIVKESELNYIINVCFIYYKTKISHSSAIEIVGDRKNDETFLDDERYEKLILRALSILINLKLAPNSEAEVEEKIFAAGTKRVENSFLNSLVKIEKQELLKQQSEAQKDFYKKDAKRSTKEE</sequence>
<feature type="region of interest" description="Disordered" evidence="2">
    <location>
        <begin position="19"/>
        <end position="39"/>
    </location>
</feature>
<dbReference type="EMBL" id="CP016746">
    <property type="protein sequence ID" value="ARE27175.1"/>
    <property type="molecule type" value="Genomic_DNA"/>
</dbReference>
<feature type="compositionally biased region" description="Basic and acidic residues" evidence="2">
    <location>
        <begin position="22"/>
        <end position="37"/>
    </location>
</feature>
<dbReference type="AlphaFoldDB" id="A0A1V0PDB7"/>
<keyword evidence="3" id="KW-0614">Plasmid</keyword>
<gene>
    <name evidence="3" type="ORF">LLJM1_04155</name>
</gene>
<geneLocation type="plasmid" evidence="4">
    <name>pmpjm1</name>
</geneLocation>
<dbReference type="RefSeq" id="WP_063280681.1">
    <property type="nucleotide sequence ID" value="NZ_CP016746.2"/>
</dbReference>
<evidence type="ECO:0000256" key="2">
    <source>
        <dbReference type="SAM" id="MobiDB-lite"/>
    </source>
</evidence>
<protein>
    <submittedName>
        <fullName evidence="3">Uncharacterized protein</fullName>
    </submittedName>
</protein>
<accession>A0A1V0PDB7</accession>
<evidence type="ECO:0000313" key="3">
    <source>
        <dbReference type="EMBL" id="ARE27175.1"/>
    </source>
</evidence>
<evidence type="ECO:0000313" key="4">
    <source>
        <dbReference type="Proteomes" id="UP000191806"/>
    </source>
</evidence>
<proteinExistence type="predicted"/>
<evidence type="ECO:0000256" key="1">
    <source>
        <dbReference type="SAM" id="Coils"/>
    </source>
</evidence>
<organism evidence="3 4">
    <name type="scientific">Lactococcus lactis subsp. cremoris</name>
    <name type="common">Streptococcus cremoris</name>
    <dbReference type="NCBI Taxonomy" id="1359"/>
    <lineage>
        <taxon>Bacteria</taxon>
        <taxon>Bacillati</taxon>
        <taxon>Bacillota</taxon>
        <taxon>Bacilli</taxon>
        <taxon>Lactobacillales</taxon>
        <taxon>Streptococcaceae</taxon>
        <taxon>Lactococcus</taxon>
    </lineage>
</organism>
<feature type="coiled-coil region" evidence="1">
    <location>
        <begin position="319"/>
        <end position="346"/>
    </location>
</feature>
<name>A0A1V0PDB7_LACLC</name>
<reference evidence="3 4" key="1">
    <citation type="journal article" date="2017" name="BMC Genomics">
        <title>Comparative and functional genomics of the Lactococcus lactis taxon; insights into evolution and niche adaptation.</title>
        <authorList>
            <person name="Kelleher P."/>
            <person name="Bottacini F."/>
            <person name="Mahony J."/>
            <person name="Kilcawley K.N."/>
            <person name="van Sinderen D."/>
        </authorList>
    </citation>
    <scope>NUCLEOTIDE SEQUENCE [LARGE SCALE GENOMIC DNA]</scope>
    <source>
        <strain evidence="3 4">JM1</strain>
        <plasmid evidence="4">pmpjm1</plasmid>
    </source>
</reference>
<dbReference type="Proteomes" id="UP000191806">
    <property type="component" value="Plasmid pJM1A"/>
</dbReference>
<keyword evidence="1" id="KW-0175">Coiled coil</keyword>